<name>A0A7W6A0K7_9SPHN</name>
<dbReference type="GO" id="GO:0003677">
    <property type="term" value="F:DNA binding"/>
    <property type="evidence" value="ECO:0007669"/>
    <property type="project" value="UniProtKB-KW"/>
</dbReference>
<dbReference type="RefSeq" id="WP_246386277.1">
    <property type="nucleotide sequence ID" value="NZ_JACICY010000012.1"/>
</dbReference>
<protein>
    <submittedName>
        <fullName evidence="2">Putative DNA-binding protein</fullName>
    </submittedName>
</protein>
<dbReference type="EMBL" id="JACICY010000012">
    <property type="protein sequence ID" value="MBB3862317.1"/>
    <property type="molecule type" value="Genomic_DNA"/>
</dbReference>
<reference evidence="2 3" key="1">
    <citation type="submission" date="2020-08" db="EMBL/GenBank/DDBJ databases">
        <title>Genomic Encyclopedia of Type Strains, Phase IV (KMG-IV): sequencing the most valuable type-strain genomes for metagenomic binning, comparative biology and taxonomic classification.</title>
        <authorList>
            <person name="Goeker M."/>
        </authorList>
    </citation>
    <scope>NUCLEOTIDE SEQUENCE [LARGE SCALE GENOMIC DNA]</scope>
    <source>
        <strain evidence="2 3">DSM 14552</strain>
    </source>
</reference>
<accession>A0A7W6A0K7</accession>
<evidence type="ECO:0000313" key="2">
    <source>
        <dbReference type="EMBL" id="MBB3862317.1"/>
    </source>
</evidence>
<dbReference type="Pfam" id="PF01402">
    <property type="entry name" value="RHH_1"/>
    <property type="match status" value="1"/>
</dbReference>
<organism evidence="2 3">
    <name type="scientific">Novosphingobium hassiacum</name>
    <dbReference type="NCBI Taxonomy" id="173676"/>
    <lineage>
        <taxon>Bacteria</taxon>
        <taxon>Pseudomonadati</taxon>
        <taxon>Pseudomonadota</taxon>
        <taxon>Alphaproteobacteria</taxon>
        <taxon>Sphingomonadales</taxon>
        <taxon>Sphingomonadaceae</taxon>
        <taxon>Novosphingobium</taxon>
    </lineage>
</organism>
<dbReference type="GO" id="GO:0006355">
    <property type="term" value="P:regulation of DNA-templated transcription"/>
    <property type="evidence" value="ECO:0007669"/>
    <property type="project" value="InterPro"/>
</dbReference>
<feature type="domain" description="Ribbon-helix-helix protein CopG" evidence="1">
    <location>
        <begin position="7"/>
        <end position="44"/>
    </location>
</feature>
<keyword evidence="3" id="KW-1185">Reference proteome</keyword>
<sequence length="97" mass="10813">MMTDETRVSVRLPRRLAEALDQAAAAQSVNTSIILRAALETYLGTLAGAGDAERRRQFSAEYQFLVADLIVQREYPDVHNELLLEAERRMEALHGAA</sequence>
<evidence type="ECO:0000313" key="3">
    <source>
        <dbReference type="Proteomes" id="UP000562395"/>
    </source>
</evidence>
<dbReference type="InterPro" id="IPR002145">
    <property type="entry name" value="CopG"/>
</dbReference>
<evidence type="ECO:0000259" key="1">
    <source>
        <dbReference type="Pfam" id="PF01402"/>
    </source>
</evidence>
<dbReference type="Proteomes" id="UP000562395">
    <property type="component" value="Unassembled WGS sequence"/>
</dbReference>
<proteinExistence type="predicted"/>
<keyword evidence="2" id="KW-0238">DNA-binding</keyword>
<gene>
    <name evidence="2" type="ORF">GGQ88_003617</name>
</gene>
<dbReference type="AlphaFoldDB" id="A0A7W6A0K7"/>
<comment type="caution">
    <text evidence="2">The sequence shown here is derived from an EMBL/GenBank/DDBJ whole genome shotgun (WGS) entry which is preliminary data.</text>
</comment>